<dbReference type="EMBL" id="CWQY01000033">
    <property type="protein sequence ID" value="CSD16862.1"/>
    <property type="molecule type" value="Genomic_DNA"/>
</dbReference>
<organism evidence="1 2">
    <name type="scientific">Vibrio cholerae</name>
    <dbReference type="NCBI Taxonomy" id="666"/>
    <lineage>
        <taxon>Bacteria</taxon>
        <taxon>Pseudomonadati</taxon>
        <taxon>Pseudomonadota</taxon>
        <taxon>Gammaproteobacteria</taxon>
        <taxon>Vibrionales</taxon>
        <taxon>Vibrionaceae</taxon>
        <taxon>Vibrio</taxon>
    </lineage>
</organism>
<reference evidence="1 2" key="1">
    <citation type="submission" date="2015-07" db="EMBL/GenBank/DDBJ databases">
        <authorList>
            <consortium name="Pathogen Informatics"/>
        </authorList>
    </citation>
    <scope>NUCLEOTIDE SEQUENCE [LARGE SCALE GENOMIC DNA]</scope>
    <source>
        <strain evidence="1 2">A316</strain>
    </source>
</reference>
<evidence type="ECO:0000313" key="1">
    <source>
        <dbReference type="EMBL" id="CSD16862.1"/>
    </source>
</evidence>
<protein>
    <submittedName>
        <fullName evidence="1">Uncharacterized protein</fullName>
    </submittedName>
</protein>
<proteinExistence type="predicted"/>
<accession>A0A655Z525</accession>
<evidence type="ECO:0000313" key="2">
    <source>
        <dbReference type="Proteomes" id="UP000041770"/>
    </source>
</evidence>
<dbReference type="AlphaFoldDB" id="A0A655Z525"/>
<gene>
    <name evidence="1" type="ORF">ERS013200_03403</name>
</gene>
<name>A0A655Z525_VIBCL</name>
<sequence>MAKKNTSALAPAPIKLATTTSRTKPKTREIKVIALTMMPDLSKRLLTVTSNKESKPHYLIRKDKNVIVRSDKY</sequence>
<dbReference type="Proteomes" id="UP000041770">
    <property type="component" value="Unassembled WGS sequence"/>
</dbReference>